<proteinExistence type="predicted"/>
<protein>
    <submittedName>
        <fullName evidence="1">Uncharacterized protein</fullName>
    </submittedName>
</protein>
<evidence type="ECO:0000313" key="1">
    <source>
        <dbReference type="EMBL" id="CAI2379967.1"/>
    </source>
</evidence>
<evidence type="ECO:0000313" key="2">
    <source>
        <dbReference type="Proteomes" id="UP001295684"/>
    </source>
</evidence>
<gene>
    <name evidence="1" type="ORF">ECRASSUSDP1_LOCUS21391</name>
</gene>
<dbReference type="AlphaFoldDB" id="A0AAD1XXB9"/>
<sequence>MERKLHYKGTNFQHKYNGFTCELKWFSIHHTIVFCSSDQKFPPPDRIFCFFLFSFYPTNIKPYLYHSSDIKPLFPFYLSSHITPKPLLTHPFILLAFSNPHLTPKISLFSLKFLLS</sequence>
<dbReference type="EMBL" id="CAMPGE010021857">
    <property type="protein sequence ID" value="CAI2379967.1"/>
    <property type="molecule type" value="Genomic_DNA"/>
</dbReference>
<reference evidence="1" key="1">
    <citation type="submission" date="2023-07" db="EMBL/GenBank/DDBJ databases">
        <authorList>
            <consortium name="AG Swart"/>
            <person name="Singh M."/>
            <person name="Singh A."/>
            <person name="Seah K."/>
            <person name="Emmerich C."/>
        </authorList>
    </citation>
    <scope>NUCLEOTIDE SEQUENCE</scope>
    <source>
        <strain evidence="1">DP1</strain>
    </source>
</reference>
<comment type="caution">
    <text evidence="1">The sequence shown here is derived from an EMBL/GenBank/DDBJ whole genome shotgun (WGS) entry which is preliminary data.</text>
</comment>
<organism evidence="1 2">
    <name type="scientific">Euplotes crassus</name>
    <dbReference type="NCBI Taxonomy" id="5936"/>
    <lineage>
        <taxon>Eukaryota</taxon>
        <taxon>Sar</taxon>
        <taxon>Alveolata</taxon>
        <taxon>Ciliophora</taxon>
        <taxon>Intramacronucleata</taxon>
        <taxon>Spirotrichea</taxon>
        <taxon>Hypotrichia</taxon>
        <taxon>Euplotida</taxon>
        <taxon>Euplotidae</taxon>
        <taxon>Moneuplotes</taxon>
    </lineage>
</organism>
<accession>A0AAD1XXB9</accession>
<dbReference type="Proteomes" id="UP001295684">
    <property type="component" value="Unassembled WGS sequence"/>
</dbReference>
<name>A0AAD1XXB9_EUPCR</name>
<keyword evidence="2" id="KW-1185">Reference proteome</keyword>